<sequence length="216" mass="22787">METKGRAMRADAERTVRTILEAAERVLAADSAATMEQIAAAAGVARTTVHRRFATREALVEALVAWATERFHQAVEAARPLTSPPLVALHQVTVNVLQVKIGWRFAMSRPAASGSEAAYEHADILAQCDELFRRARDAGLVASGTDLEWARRVYYALIHEAAEEGRELVDAGAVDRLAARVVDTLLHGVGAQAQPGPSGLSGSSGPSGPGAGGSAR</sequence>
<evidence type="ECO:0000256" key="1">
    <source>
        <dbReference type="ARBA" id="ARBA00023015"/>
    </source>
</evidence>
<evidence type="ECO:0000256" key="5">
    <source>
        <dbReference type="SAM" id="MobiDB-lite"/>
    </source>
</evidence>
<evidence type="ECO:0000256" key="4">
    <source>
        <dbReference type="PROSITE-ProRule" id="PRU00335"/>
    </source>
</evidence>
<feature type="region of interest" description="Disordered" evidence="5">
    <location>
        <begin position="192"/>
        <end position="216"/>
    </location>
</feature>
<proteinExistence type="predicted"/>
<dbReference type="Gene3D" id="1.10.357.10">
    <property type="entry name" value="Tetracycline Repressor, domain 2"/>
    <property type="match status" value="1"/>
</dbReference>
<dbReference type="EMBL" id="JAGIQL010000111">
    <property type="protein sequence ID" value="MBP0460358.1"/>
    <property type="molecule type" value="Genomic_DNA"/>
</dbReference>
<name>A0A940RZK7_9ACTN</name>
<dbReference type="Pfam" id="PF00440">
    <property type="entry name" value="TetR_N"/>
    <property type="match status" value="1"/>
</dbReference>
<evidence type="ECO:0000259" key="6">
    <source>
        <dbReference type="PROSITE" id="PS50977"/>
    </source>
</evidence>
<protein>
    <submittedName>
        <fullName evidence="7">TetR/AcrR family transcriptional regulator</fullName>
    </submittedName>
</protein>
<evidence type="ECO:0000256" key="3">
    <source>
        <dbReference type="ARBA" id="ARBA00023163"/>
    </source>
</evidence>
<feature type="domain" description="HTH tetR-type" evidence="6">
    <location>
        <begin position="13"/>
        <end position="71"/>
    </location>
</feature>
<dbReference type="AlphaFoldDB" id="A0A940RZK7"/>
<keyword evidence="8" id="KW-1185">Reference proteome</keyword>
<dbReference type="GO" id="GO:0003700">
    <property type="term" value="F:DNA-binding transcription factor activity"/>
    <property type="evidence" value="ECO:0007669"/>
    <property type="project" value="TreeGrafter"/>
</dbReference>
<dbReference type="PANTHER" id="PTHR30055:SF234">
    <property type="entry name" value="HTH-TYPE TRANSCRIPTIONAL REGULATOR BETI"/>
    <property type="match status" value="1"/>
</dbReference>
<reference evidence="7" key="1">
    <citation type="submission" date="2021-03" db="EMBL/GenBank/DDBJ databases">
        <title>Whole genome sequence of Streptomyces bomunensis MMS17-BM035.</title>
        <authorList>
            <person name="Lee J.H."/>
        </authorList>
    </citation>
    <scope>NUCLEOTIDE SEQUENCE</scope>
    <source>
        <strain evidence="7">MMS17-BM035</strain>
    </source>
</reference>
<accession>A0A940RZK7</accession>
<dbReference type="PANTHER" id="PTHR30055">
    <property type="entry name" value="HTH-TYPE TRANSCRIPTIONAL REGULATOR RUTR"/>
    <property type="match status" value="1"/>
</dbReference>
<gene>
    <name evidence="7" type="ORF">JFN87_23100</name>
</gene>
<dbReference type="SUPFAM" id="SSF46689">
    <property type="entry name" value="Homeodomain-like"/>
    <property type="match status" value="1"/>
</dbReference>
<organism evidence="7 8">
    <name type="scientific">Streptomyces montanisoli</name>
    <dbReference type="NCBI Taxonomy" id="2798581"/>
    <lineage>
        <taxon>Bacteria</taxon>
        <taxon>Bacillati</taxon>
        <taxon>Actinomycetota</taxon>
        <taxon>Actinomycetes</taxon>
        <taxon>Kitasatosporales</taxon>
        <taxon>Streptomycetaceae</taxon>
        <taxon>Streptomyces</taxon>
    </lineage>
</organism>
<keyword evidence="1" id="KW-0805">Transcription regulation</keyword>
<dbReference type="InterPro" id="IPR009057">
    <property type="entry name" value="Homeodomain-like_sf"/>
</dbReference>
<feature type="compositionally biased region" description="Gly residues" evidence="5">
    <location>
        <begin position="205"/>
        <end position="216"/>
    </location>
</feature>
<dbReference type="PROSITE" id="PS50977">
    <property type="entry name" value="HTH_TETR_2"/>
    <property type="match status" value="1"/>
</dbReference>
<dbReference type="InterPro" id="IPR001647">
    <property type="entry name" value="HTH_TetR"/>
</dbReference>
<evidence type="ECO:0000313" key="7">
    <source>
        <dbReference type="EMBL" id="MBP0460358.1"/>
    </source>
</evidence>
<dbReference type="GO" id="GO:0000976">
    <property type="term" value="F:transcription cis-regulatory region binding"/>
    <property type="evidence" value="ECO:0007669"/>
    <property type="project" value="TreeGrafter"/>
</dbReference>
<feature type="compositionally biased region" description="Low complexity" evidence="5">
    <location>
        <begin position="195"/>
        <end position="204"/>
    </location>
</feature>
<dbReference type="RefSeq" id="WP_209342872.1">
    <property type="nucleotide sequence ID" value="NZ_JAGIQL010000111.1"/>
</dbReference>
<keyword evidence="2 4" id="KW-0238">DNA-binding</keyword>
<keyword evidence="3" id="KW-0804">Transcription</keyword>
<dbReference type="Proteomes" id="UP000670475">
    <property type="component" value="Unassembled WGS sequence"/>
</dbReference>
<dbReference type="InterPro" id="IPR050109">
    <property type="entry name" value="HTH-type_TetR-like_transc_reg"/>
</dbReference>
<evidence type="ECO:0000256" key="2">
    <source>
        <dbReference type="ARBA" id="ARBA00023125"/>
    </source>
</evidence>
<feature type="DNA-binding region" description="H-T-H motif" evidence="4">
    <location>
        <begin position="34"/>
        <end position="53"/>
    </location>
</feature>
<comment type="caution">
    <text evidence="7">The sequence shown here is derived from an EMBL/GenBank/DDBJ whole genome shotgun (WGS) entry which is preliminary data.</text>
</comment>
<evidence type="ECO:0000313" key="8">
    <source>
        <dbReference type="Proteomes" id="UP000670475"/>
    </source>
</evidence>